<feature type="signal peptide" evidence="1">
    <location>
        <begin position="1"/>
        <end position="32"/>
    </location>
</feature>
<organism evidence="2 3">
    <name type="scientific">Microbacterium sufflavum</name>
    <dbReference type="NCBI Taxonomy" id="2851649"/>
    <lineage>
        <taxon>Bacteria</taxon>
        <taxon>Bacillati</taxon>
        <taxon>Actinomycetota</taxon>
        <taxon>Actinomycetes</taxon>
        <taxon>Micrococcales</taxon>
        <taxon>Microbacteriaceae</taxon>
        <taxon>Microbacterium</taxon>
    </lineage>
</organism>
<name>A0ABY4IEV5_9MICO</name>
<reference evidence="2 3" key="1">
    <citation type="submission" date="2021-06" db="EMBL/GenBank/DDBJ databases">
        <title>Genome-based taxonomic framework of Microbacterium strains isolated from marine environment, the description of four new species and reclassification of four preexisting species.</title>
        <authorList>
            <person name="Lee S.D."/>
            <person name="Kim S.-M."/>
            <person name="Byeon Y.-S."/>
            <person name="Yang H.L."/>
            <person name="Kim I.S."/>
        </authorList>
    </citation>
    <scope>NUCLEOTIDE SEQUENCE [LARGE SCALE GENOMIC DNA]</scope>
    <source>
        <strain evidence="2 3">SSW1-51</strain>
    </source>
</reference>
<accession>A0ABY4IEV5</accession>
<dbReference type="EMBL" id="CP078076">
    <property type="protein sequence ID" value="UPL10810.1"/>
    <property type="molecule type" value="Genomic_DNA"/>
</dbReference>
<dbReference type="PROSITE" id="PS51318">
    <property type="entry name" value="TAT"/>
    <property type="match status" value="1"/>
</dbReference>
<protein>
    <recommendedName>
        <fullName evidence="4">ABC transporter</fullName>
    </recommendedName>
</protein>
<evidence type="ECO:0000256" key="1">
    <source>
        <dbReference type="SAM" id="SignalP"/>
    </source>
</evidence>
<dbReference type="Proteomes" id="UP000831467">
    <property type="component" value="Chromosome"/>
</dbReference>
<evidence type="ECO:0000313" key="2">
    <source>
        <dbReference type="EMBL" id="UPL10810.1"/>
    </source>
</evidence>
<sequence>MNLALLRRAALAPSALLVLLAAAGCASPVAPAATADPDAHGIDSGGAAEVAAPALALAVADERGALTLLDLDTEERVVLTDAGAGRAAVSGDGRLVFLARTDGDDATVDVVDTGRWTVPHGDHTHSFQGEPRQLGSLDGHGEVRVSGAGQSTAIGFGGAEVVVLPHDDLAGGLGTARLDLAHAGPVLPFADRLLVPTASGTIRIVDGEGAPAAAAEMPCGAVSDADLTRVGAVFACAEGAVLFTRQVGGEIVGEAIPYPAGAPAATRLDGRADRADLAGVAGDDGAWLLDVRQRTWTLLPSDVPLIRAVAIGDDAGRTVAVDAEGRLRVLAPDGSVLARTEPLLAATIADPALRDRVELRVSARRVYVADPAAGTVYEIDHGDARITRTFSDLEAVFLQLVG</sequence>
<feature type="chain" id="PRO_5046564764" description="ABC transporter" evidence="1">
    <location>
        <begin position="33"/>
        <end position="402"/>
    </location>
</feature>
<dbReference type="InterPro" id="IPR006311">
    <property type="entry name" value="TAT_signal"/>
</dbReference>
<proteinExistence type="predicted"/>
<dbReference type="SUPFAM" id="SSF69304">
    <property type="entry name" value="Tricorn protease N-terminal domain"/>
    <property type="match status" value="1"/>
</dbReference>
<gene>
    <name evidence="2" type="ORF">KV394_06710</name>
</gene>
<evidence type="ECO:0000313" key="3">
    <source>
        <dbReference type="Proteomes" id="UP000831467"/>
    </source>
</evidence>
<keyword evidence="1" id="KW-0732">Signal</keyword>
<keyword evidence="3" id="KW-1185">Reference proteome</keyword>
<dbReference type="PROSITE" id="PS51257">
    <property type="entry name" value="PROKAR_LIPOPROTEIN"/>
    <property type="match status" value="1"/>
</dbReference>
<evidence type="ECO:0008006" key="4">
    <source>
        <dbReference type="Google" id="ProtNLM"/>
    </source>
</evidence>
<dbReference type="RefSeq" id="WP_247982634.1">
    <property type="nucleotide sequence ID" value="NZ_CP078076.1"/>
</dbReference>